<dbReference type="InterPro" id="IPR001750">
    <property type="entry name" value="ND/Mrp_TM"/>
</dbReference>
<accession>A0A921F676</accession>
<gene>
    <name evidence="14" type="ORF">K8V11_09245</name>
</gene>
<dbReference type="NCBIfam" id="NF009290">
    <property type="entry name" value="PRK12650.1"/>
    <property type="match status" value="1"/>
</dbReference>
<evidence type="ECO:0000259" key="11">
    <source>
        <dbReference type="Pfam" id="PF04039"/>
    </source>
</evidence>
<feature type="transmembrane region" description="Helical" evidence="9">
    <location>
        <begin position="781"/>
        <end position="798"/>
    </location>
</feature>
<feature type="transmembrane region" description="Helical" evidence="9">
    <location>
        <begin position="226"/>
        <end position="243"/>
    </location>
</feature>
<evidence type="ECO:0000256" key="1">
    <source>
        <dbReference type="ARBA" id="ARBA00004651"/>
    </source>
</evidence>
<feature type="transmembrane region" description="Helical" evidence="9">
    <location>
        <begin position="685"/>
        <end position="705"/>
    </location>
</feature>
<evidence type="ECO:0000256" key="4">
    <source>
        <dbReference type="ARBA" id="ARBA00022692"/>
    </source>
</evidence>
<dbReference type="Pfam" id="PF04039">
    <property type="entry name" value="MnhB"/>
    <property type="match status" value="1"/>
</dbReference>
<feature type="domain" description="MrpA C-terminal/MbhE" evidence="13">
    <location>
        <begin position="717"/>
        <end position="811"/>
    </location>
</feature>
<comment type="subcellular location">
    <subcellularLocation>
        <location evidence="1">Cell membrane</location>
        <topology evidence="1">Multi-pass membrane protein</topology>
    </subcellularLocation>
    <subcellularLocation>
        <location evidence="7">Membrane</location>
        <topology evidence="7">Multi-pass membrane protein</topology>
    </subcellularLocation>
</comment>
<feature type="transmembrane region" description="Helical" evidence="9">
    <location>
        <begin position="330"/>
        <end position="352"/>
    </location>
</feature>
<feature type="domain" description="Na+/H+ antiporter MnhB subunit-related protein" evidence="11">
    <location>
        <begin position="837"/>
        <end position="952"/>
    </location>
</feature>
<dbReference type="EMBL" id="DYXM01000178">
    <property type="protein sequence ID" value="HJE91178.1"/>
    <property type="molecule type" value="Genomic_DNA"/>
</dbReference>
<feature type="transmembrane region" description="Helical" evidence="9">
    <location>
        <begin position="661"/>
        <end position="679"/>
    </location>
</feature>
<evidence type="ECO:0000256" key="2">
    <source>
        <dbReference type="ARBA" id="ARBA00022448"/>
    </source>
</evidence>
<feature type="transmembrane region" description="Helical" evidence="9">
    <location>
        <begin position="130"/>
        <end position="148"/>
    </location>
</feature>
<organism evidence="14 15">
    <name type="scientific">Dietzia timorensis</name>
    <dbReference type="NCBI Taxonomy" id="499555"/>
    <lineage>
        <taxon>Bacteria</taxon>
        <taxon>Bacillati</taxon>
        <taxon>Actinomycetota</taxon>
        <taxon>Actinomycetes</taxon>
        <taxon>Mycobacteriales</taxon>
        <taxon>Dietziaceae</taxon>
        <taxon>Dietzia</taxon>
    </lineage>
</organism>
<feature type="transmembrane region" description="Helical" evidence="9">
    <location>
        <begin position="863"/>
        <end position="883"/>
    </location>
</feature>
<dbReference type="InterPro" id="IPR050616">
    <property type="entry name" value="CPA3_Na-H_Antiporter_A"/>
</dbReference>
<feature type="transmembrane region" description="Helical" evidence="9">
    <location>
        <begin position="184"/>
        <end position="205"/>
    </location>
</feature>
<feature type="transmembrane region" description="Helical" evidence="9">
    <location>
        <begin position="389"/>
        <end position="412"/>
    </location>
</feature>
<evidence type="ECO:0000256" key="3">
    <source>
        <dbReference type="ARBA" id="ARBA00022475"/>
    </source>
</evidence>
<dbReference type="RefSeq" id="WP_303913076.1">
    <property type="nucleotide sequence ID" value="NZ_DYXM01000178.1"/>
</dbReference>
<dbReference type="PANTHER" id="PTHR43373">
    <property type="entry name" value="NA(+)/H(+) ANTIPORTER SUBUNIT"/>
    <property type="match status" value="1"/>
</dbReference>
<dbReference type="Pfam" id="PF13244">
    <property type="entry name" value="MbhD"/>
    <property type="match status" value="1"/>
</dbReference>
<reference evidence="14" key="2">
    <citation type="submission" date="2021-09" db="EMBL/GenBank/DDBJ databases">
        <authorList>
            <person name="Gilroy R."/>
        </authorList>
    </citation>
    <scope>NUCLEOTIDE SEQUENCE</scope>
    <source>
        <strain evidence="14">ChiGjej1B1-18357</strain>
    </source>
</reference>
<feature type="compositionally biased region" description="Basic and acidic residues" evidence="8">
    <location>
        <begin position="965"/>
        <end position="975"/>
    </location>
</feature>
<keyword evidence="4 7" id="KW-0812">Transmembrane</keyword>
<dbReference type="GO" id="GO:0005886">
    <property type="term" value="C:plasma membrane"/>
    <property type="evidence" value="ECO:0007669"/>
    <property type="project" value="UniProtKB-SubCell"/>
</dbReference>
<proteinExistence type="predicted"/>
<reference evidence="14" key="1">
    <citation type="journal article" date="2021" name="PeerJ">
        <title>Extensive microbial diversity within the chicken gut microbiome revealed by metagenomics and culture.</title>
        <authorList>
            <person name="Gilroy R."/>
            <person name="Ravi A."/>
            <person name="Getino M."/>
            <person name="Pursley I."/>
            <person name="Horton D.L."/>
            <person name="Alikhan N.F."/>
            <person name="Baker D."/>
            <person name="Gharbi K."/>
            <person name="Hall N."/>
            <person name="Watson M."/>
            <person name="Adriaenssens E.M."/>
            <person name="Foster-Nyarko E."/>
            <person name="Jarju S."/>
            <person name="Secka A."/>
            <person name="Antonio M."/>
            <person name="Oren A."/>
            <person name="Chaudhuri R.R."/>
            <person name="La Ragione R."/>
            <person name="Hildebrand F."/>
            <person name="Pallen M.J."/>
        </authorList>
    </citation>
    <scope>NUCLEOTIDE SEQUENCE</scope>
    <source>
        <strain evidence="14">ChiGjej1B1-18357</strain>
    </source>
</reference>
<feature type="transmembrane region" description="Helical" evidence="9">
    <location>
        <begin position="895"/>
        <end position="917"/>
    </location>
</feature>
<protein>
    <submittedName>
        <fullName evidence="14">DUF4040 family protein</fullName>
    </submittedName>
</protein>
<evidence type="ECO:0000313" key="15">
    <source>
        <dbReference type="Proteomes" id="UP000776650"/>
    </source>
</evidence>
<keyword evidence="5 9" id="KW-1133">Transmembrane helix</keyword>
<name>A0A921F676_9ACTN</name>
<feature type="transmembrane region" description="Helical" evidence="9">
    <location>
        <begin position="598"/>
        <end position="618"/>
    </location>
</feature>
<feature type="transmembrane region" description="Helical" evidence="9">
    <location>
        <begin position="432"/>
        <end position="457"/>
    </location>
</feature>
<evidence type="ECO:0000256" key="7">
    <source>
        <dbReference type="RuleBase" id="RU000320"/>
    </source>
</evidence>
<feature type="transmembrane region" description="Helical" evidence="9">
    <location>
        <begin position="526"/>
        <end position="550"/>
    </location>
</feature>
<dbReference type="InterPro" id="IPR046806">
    <property type="entry name" value="MrpA_C/MbhE"/>
</dbReference>
<feature type="region of interest" description="Disordered" evidence="8">
    <location>
        <begin position="964"/>
        <end position="999"/>
    </location>
</feature>
<evidence type="ECO:0000259" key="10">
    <source>
        <dbReference type="Pfam" id="PF00361"/>
    </source>
</evidence>
<evidence type="ECO:0000259" key="12">
    <source>
        <dbReference type="Pfam" id="PF13244"/>
    </source>
</evidence>
<dbReference type="InterPro" id="IPR007182">
    <property type="entry name" value="MnhB"/>
</dbReference>
<dbReference type="Pfam" id="PF20501">
    <property type="entry name" value="MbhE"/>
    <property type="match status" value="1"/>
</dbReference>
<feature type="transmembrane region" description="Helical" evidence="9">
    <location>
        <begin position="72"/>
        <end position="96"/>
    </location>
</feature>
<keyword evidence="6 9" id="KW-0472">Membrane</keyword>
<dbReference type="Proteomes" id="UP000776650">
    <property type="component" value="Unassembled WGS sequence"/>
</dbReference>
<dbReference type="PRINTS" id="PR01434">
    <property type="entry name" value="NADHDHGNASE5"/>
</dbReference>
<feature type="domain" description="NADH:quinone oxidoreductase/Mrp antiporter transmembrane" evidence="10">
    <location>
        <begin position="150"/>
        <end position="425"/>
    </location>
</feature>
<evidence type="ECO:0000313" key="14">
    <source>
        <dbReference type="EMBL" id="HJE91178.1"/>
    </source>
</evidence>
<keyword evidence="2" id="KW-0813">Transport</keyword>
<comment type="caution">
    <text evidence="14">The sequence shown here is derived from an EMBL/GenBank/DDBJ whole genome shotgun (WGS) entry which is preliminary data.</text>
</comment>
<feature type="transmembrane region" description="Helical" evidence="9">
    <location>
        <begin position="290"/>
        <end position="310"/>
    </location>
</feature>
<evidence type="ECO:0000259" key="13">
    <source>
        <dbReference type="Pfam" id="PF20501"/>
    </source>
</evidence>
<sequence length="999" mass="104916">MTLLLGIGASALATGLAWPLSRLMGRQAGWPLAILYIAGFAALVPEARTVFSGGTGSTASIPWVPARGWDAVFIAEPIGIFFALITLGIGAIVLVYSTAYFDKTAPAEAGTIPAHTEPPPGTPLAKAPGYAFYQLIAVFTFGMLLLVLTDSLAVLYVGWELTSLASFALILTSGRPAFASAMRTLSATFAGGLALLAAIALVWMYSGTDRISEALAGPMWSDEPQIAALIAVLVAVAVFSKSAQWPFHYWLPGAMAAATPVSAYLHAAAVVKAGIFLAMRFSPAFADISLWRTLLISFGLGTAIMAAIFALQKFDLKQLMAYSTVSQLGWIIAAIGVGTDAALAAAALHTLAHALFKSGLFMLIGVVDHATHTRDIRELRRIPGRIRKLPVAFVATLVGAAGMAGIPPLLGFVSKESMLTAFSSLDDGGGRWIVLAAATVGAIGTFAYCARIVLAAFVDEDRSTSKAPEGAAASIHKVSPVLLWAAAIPALVGLPLAFWMAPLDGFLDAFAAAAIPGSHYHSHLALWHGFGIEIAITSVVIVVGALLAWWRRPIERALNRPLLPFDGAGASDALDREVTLAGAALAKLTDSDSPARHVGALLATMCGLAVIGLLAMFGSGGPAMLPPLQPNLSRVSDVVLLLAIVVAVIGMCVTRSRVATVVLLSAVGISVTVQMFSLGAPDVGLTQLMVEAITVIVFLLVLRRLPTHFRRPSRGRHSAGLVMAALVGVGATVGTLVLTSRRERSDLGEYLLANTEEISGGHNVVNVILVEFRALDTFGELSVLGMAGIAIAAVIASMRGRYLDPGDSLETPFTELEGRPERVRRAFGDVRRNTVPLRLVVWFAAPVLMAVAALLFWRGHSKPGGGFIAALVASAAVALIYLSRDTDRPLTRQNTPSVVIGIGLLLAGGTGVAGYLWGTFLEPRHWEVAGIALSSSLVFDLGVSFAVLGLVMLTINLLGMGRLRPNGEEPARESESTAPDDDRPEEATRPRDTEKEAAE</sequence>
<dbReference type="PANTHER" id="PTHR43373:SF1">
    <property type="entry name" value="NA(+)_H(+) ANTIPORTER SUBUNIT A"/>
    <property type="match status" value="1"/>
</dbReference>
<keyword evidence="3" id="KW-1003">Cell membrane</keyword>
<evidence type="ECO:0000256" key="6">
    <source>
        <dbReference type="ARBA" id="ARBA00023136"/>
    </source>
</evidence>
<feature type="transmembrane region" description="Helical" evidence="9">
    <location>
        <begin position="638"/>
        <end position="654"/>
    </location>
</feature>
<dbReference type="AlphaFoldDB" id="A0A921F676"/>
<dbReference type="Pfam" id="PF00361">
    <property type="entry name" value="Proton_antipo_M"/>
    <property type="match status" value="1"/>
</dbReference>
<evidence type="ECO:0000256" key="8">
    <source>
        <dbReference type="SAM" id="MobiDB-lite"/>
    </source>
</evidence>
<evidence type="ECO:0000256" key="5">
    <source>
        <dbReference type="ARBA" id="ARBA00022989"/>
    </source>
</evidence>
<feature type="transmembrane region" description="Helical" evidence="9">
    <location>
        <begin position="717"/>
        <end position="738"/>
    </location>
</feature>
<feature type="transmembrane region" description="Helical" evidence="9">
    <location>
        <begin position="478"/>
        <end position="501"/>
    </location>
</feature>
<evidence type="ECO:0000256" key="9">
    <source>
        <dbReference type="SAM" id="Phobius"/>
    </source>
</evidence>
<feature type="transmembrane region" description="Helical" evidence="9">
    <location>
        <begin position="33"/>
        <end position="51"/>
    </location>
</feature>
<feature type="transmembrane region" description="Helical" evidence="9">
    <location>
        <begin position="937"/>
        <end position="958"/>
    </location>
</feature>
<feature type="compositionally biased region" description="Basic and acidic residues" evidence="8">
    <location>
        <begin position="985"/>
        <end position="999"/>
    </location>
</feature>
<feature type="domain" description="MrpA C-terminal/MbhD" evidence="12">
    <location>
        <begin position="643"/>
        <end position="706"/>
    </location>
</feature>
<feature type="transmembrane region" description="Helical" evidence="9">
    <location>
        <begin position="839"/>
        <end position="857"/>
    </location>
</feature>
<feature type="transmembrane region" description="Helical" evidence="9">
    <location>
        <begin position="249"/>
        <end position="278"/>
    </location>
</feature>
<dbReference type="InterPro" id="IPR025383">
    <property type="entry name" value="MrpA_C/MbhD"/>
</dbReference>